<keyword evidence="12" id="KW-0003">3Fe-4S</keyword>
<accession>A0A5C7DS46</accession>
<dbReference type="GO" id="GO:0009061">
    <property type="term" value="P:anaerobic respiration"/>
    <property type="evidence" value="ECO:0007669"/>
    <property type="project" value="TreeGrafter"/>
</dbReference>
<gene>
    <name evidence="15" type="ORF">FPD38_03900</name>
</gene>
<feature type="domain" description="Cytochrome-c3 hydrogenase C-terminal" evidence="14">
    <location>
        <begin position="234"/>
        <end position="315"/>
    </location>
</feature>
<protein>
    <submittedName>
        <fullName evidence="15">Hydrogenase small subunit</fullName>
    </submittedName>
</protein>
<evidence type="ECO:0000256" key="4">
    <source>
        <dbReference type="ARBA" id="ARBA00006605"/>
    </source>
</evidence>
<name>A0A5C7DS46_9BACT</name>
<evidence type="ECO:0000256" key="8">
    <source>
        <dbReference type="ARBA" id="ARBA00022729"/>
    </source>
</evidence>
<keyword evidence="10" id="KW-0408">Iron</keyword>
<dbReference type="InterPro" id="IPR027394">
    <property type="entry name" value="Cytochrome-c3_hydrogenase_C"/>
</dbReference>
<evidence type="ECO:0000256" key="7">
    <source>
        <dbReference type="ARBA" id="ARBA00022723"/>
    </source>
</evidence>
<dbReference type="GO" id="GO:0030313">
    <property type="term" value="C:cell envelope"/>
    <property type="evidence" value="ECO:0007669"/>
    <property type="project" value="UniProtKB-SubCell"/>
</dbReference>
<evidence type="ECO:0000259" key="14">
    <source>
        <dbReference type="Pfam" id="PF14720"/>
    </source>
</evidence>
<evidence type="ECO:0000256" key="9">
    <source>
        <dbReference type="ARBA" id="ARBA00023002"/>
    </source>
</evidence>
<evidence type="ECO:0000256" key="6">
    <source>
        <dbReference type="ARBA" id="ARBA00022485"/>
    </source>
</evidence>
<dbReference type="EMBL" id="VOWJ01000021">
    <property type="protein sequence ID" value="TXE88447.1"/>
    <property type="molecule type" value="Genomic_DNA"/>
</dbReference>
<dbReference type="GO" id="GO:0046872">
    <property type="term" value="F:metal ion binding"/>
    <property type="evidence" value="ECO:0007669"/>
    <property type="project" value="UniProtKB-KW"/>
</dbReference>
<comment type="subcellular location">
    <subcellularLocation>
        <location evidence="3">Cell envelope</location>
    </subcellularLocation>
</comment>
<dbReference type="AlphaFoldDB" id="A0A5C7DS46"/>
<evidence type="ECO:0000256" key="10">
    <source>
        <dbReference type="ARBA" id="ARBA00023004"/>
    </source>
</evidence>
<dbReference type="InterPro" id="IPR006137">
    <property type="entry name" value="NADH_UbQ_OxRdtase-like_20kDa"/>
</dbReference>
<dbReference type="PANTHER" id="PTHR30013">
    <property type="entry name" value="NIFE / NIFESE HYDROGENASE SMALL SUBUNIT FAMILY MEMBER"/>
    <property type="match status" value="1"/>
</dbReference>
<dbReference type="RefSeq" id="WP_147555470.1">
    <property type="nucleotide sequence ID" value="NZ_VOWJ01000021.1"/>
</dbReference>
<evidence type="ECO:0000256" key="5">
    <source>
        <dbReference type="ARBA" id="ARBA00011771"/>
    </source>
</evidence>
<evidence type="ECO:0000256" key="12">
    <source>
        <dbReference type="ARBA" id="ARBA00023291"/>
    </source>
</evidence>
<keyword evidence="8" id="KW-0732">Signal</keyword>
<evidence type="ECO:0000256" key="11">
    <source>
        <dbReference type="ARBA" id="ARBA00023014"/>
    </source>
</evidence>
<dbReference type="GO" id="GO:0009055">
    <property type="term" value="F:electron transfer activity"/>
    <property type="evidence" value="ECO:0007669"/>
    <property type="project" value="TreeGrafter"/>
</dbReference>
<comment type="caution">
    <text evidence="15">The sequence shown here is derived from an EMBL/GenBank/DDBJ whole genome shotgun (WGS) entry which is preliminary data.</text>
</comment>
<dbReference type="GO" id="GO:0051539">
    <property type="term" value="F:4 iron, 4 sulfur cluster binding"/>
    <property type="evidence" value="ECO:0007669"/>
    <property type="project" value="UniProtKB-KW"/>
</dbReference>
<dbReference type="GO" id="GO:0044569">
    <property type="term" value="C:[Ni-Fe] hydrogenase complex"/>
    <property type="evidence" value="ECO:0007669"/>
    <property type="project" value="TreeGrafter"/>
</dbReference>
<dbReference type="Proteomes" id="UP000321629">
    <property type="component" value="Unassembled WGS sequence"/>
</dbReference>
<evidence type="ECO:0000313" key="16">
    <source>
        <dbReference type="Proteomes" id="UP000321629"/>
    </source>
</evidence>
<evidence type="ECO:0000259" key="13">
    <source>
        <dbReference type="Pfam" id="PF01058"/>
    </source>
</evidence>
<keyword evidence="11" id="KW-0411">Iron-sulfur</keyword>
<dbReference type="Pfam" id="PF14720">
    <property type="entry name" value="NiFe_hyd_SSU_C"/>
    <property type="match status" value="1"/>
</dbReference>
<dbReference type="PANTHER" id="PTHR30013:SF7">
    <property type="entry name" value="HYDROGENASE-2 SMALL CHAIN"/>
    <property type="match status" value="1"/>
</dbReference>
<dbReference type="GO" id="GO:0009375">
    <property type="term" value="C:ferredoxin hydrogenase complex"/>
    <property type="evidence" value="ECO:0007669"/>
    <property type="project" value="InterPro"/>
</dbReference>
<dbReference type="GO" id="GO:0016020">
    <property type="term" value="C:membrane"/>
    <property type="evidence" value="ECO:0007669"/>
    <property type="project" value="TreeGrafter"/>
</dbReference>
<dbReference type="Gene3D" id="4.10.480.10">
    <property type="entry name" value="Cytochrome-c3 hydrogenase, C-terminal domain"/>
    <property type="match status" value="1"/>
</dbReference>
<evidence type="ECO:0000256" key="1">
    <source>
        <dbReference type="ARBA" id="ARBA00001927"/>
    </source>
</evidence>
<dbReference type="GO" id="GO:0051538">
    <property type="term" value="F:3 iron, 4 sulfur cluster binding"/>
    <property type="evidence" value="ECO:0007669"/>
    <property type="project" value="UniProtKB-KW"/>
</dbReference>
<keyword evidence="7" id="KW-0479">Metal-binding</keyword>
<dbReference type="Pfam" id="PF01058">
    <property type="entry name" value="Oxidored_q6"/>
    <property type="match status" value="1"/>
</dbReference>
<evidence type="ECO:0000313" key="15">
    <source>
        <dbReference type="EMBL" id="TXE88447.1"/>
    </source>
</evidence>
<comment type="cofactor">
    <cofactor evidence="2">
        <name>[4Fe-4S] cluster</name>
        <dbReference type="ChEBI" id="CHEBI:49883"/>
    </cofactor>
</comment>
<dbReference type="Gene3D" id="3.40.50.700">
    <property type="entry name" value="NADH:ubiquinone oxidoreductase-like, 20kDa subunit"/>
    <property type="match status" value="1"/>
</dbReference>
<dbReference type="InterPro" id="IPR037024">
    <property type="entry name" value="NiFe_Hase_small_N_sf"/>
</dbReference>
<evidence type="ECO:0000256" key="2">
    <source>
        <dbReference type="ARBA" id="ARBA00001966"/>
    </source>
</evidence>
<proteinExistence type="inferred from homology"/>
<keyword evidence="6" id="KW-0004">4Fe-4S</keyword>
<dbReference type="InterPro" id="IPR037148">
    <property type="entry name" value="NiFe-Hase_small_C_sf"/>
</dbReference>
<dbReference type="GO" id="GO:0008901">
    <property type="term" value="F:ferredoxin hydrogenase activity"/>
    <property type="evidence" value="ECO:0007669"/>
    <property type="project" value="InterPro"/>
</dbReference>
<dbReference type="NCBIfam" id="TIGR00391">
    <property type="entry name" value="hydA"/>
    <property type="match status" value="1"/>
</dbReference>
<dbReference type="InterPro" id="IPR001821">
    <property type="entry name" value="NiFe_hydrogenase_ssu"/>
</dbReference>
<reference evidence="15 16" key="1">
    <citation type="submission" date="2019-07" db="EMBL/GenBank/DDBJ databases">
        <title>Rapid identification of Enteric Bacteria from Whole Genome Sequences (WGS) using Average Nucleotide Identity (ANI).</title>
        <authorList>
            <person name="Lane C."/>
        </authorList>
    </citation>
    <scope>NUCLEOTIDE SEQUENCE [LARGE SCALE GENOMIC DNA]</scope>
    <source>
        <strain evidence="15 16">2016D-0084</strain>
    </source>
</reference>
<organism evidence="15 16">
    <name type="scientific">Campylobacter volucris</name>
    <dbReference type="NCBI Taxonomy" id="1031542"/>
    <lineage>
        <taxon>Bacteria</taxon>
        <taxon>Pseudomonadati</taxon>
        <taxon>Campylobacterota</taxon>
        <taxon>Epsilonproteobacteria</taxon>
        <taxon>Campylobacterales</taxon>
        <taxon>Campylobacteraceae</taxon>
        <taxon>Campylobacter</taxon>
    </lineage>
</organism>
<comment type="cofactor">
    <cofactor evidence="1">
        <name>[3Fe-4S] cluster</name>
        <dbReference type="ChEBI" id="CHEBI:21137"/>
    </cofactor>
</comment>
<dbReference type="SUPFAM" id="SSF56770">
    <property type="entry name" value="HydA/Nqo6-like"/>
    <property type="match status" value="1"/>
</dbReference>
<sequence>MSLSNEELQKILEQKIALLEKENKEEKNINLEAVSAIVKILALPNEFIPLAHRYFQLHTPPSLIWLHLSECTGCSESLLRTSLPDFLDLIFDFISLEYHETLMSASGHQAENHLEQILNTKDYLLAVEGGVCAIDPFYLTIGACGENGYEILQKCAKNAKSIFAIGTCSSYGGIQAAHPNPTKSIGISKVLEEKIINVPGCPPSDINIIATLCSYILFEQNMALDEQNRPLALYGKCLHDLCERKAKFEAGNFAQSFDDENIKQGYCLFKVGCKGPYAYNNCPKVKFNSKTSWPVAAGHGCIACSEENFWDDFGFYEKPMNNKFAYNNFSSLHQISQAKNSKLNDLNAKNIILTFTNPTQILYQNTKNFNFLDFSFESNPKIFLNTFTKTKIALTLVQNYKDSFQNYYDFIQNSYDEESKISQNILDLFYFTYPFISGEKLKNIDDFLDLALAYKFKHPSKFDFKTTLNEQAKLDINKALRMPLIYMLGGLDKEAIAYGLVYSIKEHLKQALQACKNLHQKEQILLHCDSEKILKVFGDLSSI</sequence>
<keyword evidence="9" id="KW-0560">Oxidoreductase</keyword>
<comment type="similarity">
    <text evidence="4">Belongs to the [NiFe]/[NiFeSe] hydrogenase small subunit family.</text>
</comment>
<dbReference type="PRINTS" id="PR00614">
    <property type="entry name" value="NIHGNASESMLL"/>
</dbReference>
<comment type="subunit">
    <text evidence="5">Heterodimer of a large and a small subunit.</text>
</comment>
<feature type="domain" description="NADH:ubiquinone oxidoreductase-like 20kDa subunit" evidence="13">
    <location>
        <begin position="71"/>
        <end position="213"/>
    </location>
</feature>
<evidence type="ECO:0000256" key="3">
    <source>
        <dbReference type="ARBA" id="ARBA00004196"/>
    </source>
</evidence>